<gene>
    <name evidence="2" type="ORF">C5Y96_14345</name>
</gene>
<dbReference type="GO" id="GO:0005507">
    <property type="term" value="F:copper ion binding"/>
    <property type="evidence" value="ECO:0007669"/>
    <property type="project" value="TreeGrafter"/>
</dbReference>
<comment type="similarity">
    <text evidence="1">Belongs to the CutA family.</text>
</comment>
<dbReference type="PANTHER" id="PTHR23419:SF8">
    <property type="entry name" value="FI09726P"/>
    <property type="match status" value="1"/>
</dbReference>
<proteinExistence type="inferred from homology"/>
<dbReference type="InterPro" id="IPR011322">
    <property type="entry name" value="N-reg_PII-like_a/b"/>
</dbReference>
<dbReference type="InterPro" id="IPR004323">
    <property type="entry name" value="Ion_tolerance_CutA"/>
</dbReference>
<dbReference type="PANTHER" id="PTHR23419">
    <property type="entry name" value="DIVALENT CATION TOLERANCE CUTA-RELATED"/>
    <property type="match status" value="1"/>
</dbReference>
<protein>
    <recommendedName>
        <fullName evidence="4">Divalent-cation tolerance protein CutA</fullName>
    </recommendedName>
</protein>
<reference evidence="2 3" key="1">
    <citation type="submission" date="2018-02" db="EMBL/GenBank/DDBJ databases">
        <title>Comparative genomes isolates from brazilian mangrove.</title>
        <authorList>
            <person name="Araujo J.E."/>
            <person name="Taketani R.G."/>
            <person name="Silva M.C.P."/>
            <person name="Loureco M.V."/>
            <person name="Andreote F.D."/>
        </authorList>
    </citation>
    <scope>NUCLEOTIDE SEQUENCE [LARGE SCALE GENOMIC DNA]</scope>
    <source>
        <strain evidence="2 3">HEX-2 MGV</strain>
    </source>
</reference>
<name>A0A2S8FFE2_9BACT</name>
<organism evidence="2 3">
    <name type="scientific">Blastopirellula marina</name>
    <dbReference type="NCBI Taxonomy" id="124"/>
    <lineage>
        <taxon>Bacteria</taxon>
        <taxon>Pseudomonadati</taxon>
        <taxon>Planctomycetota</taxon>
        <taxon>Planctomycetia</taxon>
        <taxon>Pirellulales</taxon>
        <taxon>Pirellulaceae</taxon>
        <taxon>Blastopirellula</taxon>
    </lineage>
</organism>
<comment type="caution">
    <text evidence="2">The sequence shown here is derived from an EMBL/GenBank/DDBJ whole genome shotgun (WGS) entry which is preliminary data.</text>
</comment>
<evidence type="ECO:0000256" key="1">
    <source>
        <dbReference type="ARBA" id="ARBA00010169"/>
    </source>
</evidence>
<dbReference type="AlphaFoldDB" id="A0A2S8FFE2"/>
<dbReference type="SUPFAM" id="SSF54913">
    <property type="entry name" value="GlnB-like"/>
    <property type="match status" value="1"/>
</dbReference>
<accession>A0A2S8FFE2</accession>
<dbReference type="Pfam" id="PF03091">
    <property type="entry name" value="CutA1"/>
    <property type="match status" value="1"/>
</dbReference>
<dbReference type="Proteomes" id="UP000240009">
    <property type="component" value="Unassembled WGS sequence"/>
</dbReference>
<dbReference type="InterPro" id="IPR015867">
    <property type="entry name" value="N-reg_PII/ATP_PRibTrfase_C"/>
</dbReference>
<evidence type="ECO:0000313" key="3">
    <source>
        <dbReference type="Proteomes" id="UP000240009"/>
    </source>
</evidence>
<sequence length="165" mass="18331">MNPLGVRCANLQNRSVLNGDPTSFAETHTRSRVRIPNQSSRLSKGAARWRFFLILEVFDSMSQAIVVQTTISSSANAEKLAETIIQHAQGACVQIVGPMISVYKWQGTIQKEEEFLVSIKTTSQAFPSLAELIRQHHTYDVPEIIAIPIVDGSSEYLEWVAQSVT</sequence>
<dbReference type="GO" id="GO:0010038">
    <property type="term" value="P:response to metal ion"/>
    <property type="evidence" value="ECO:0007669"/>
    <property type="project" value="InterPro"/>
</dbReference>
<evidence type="ECO:0008006" key="4">
    <source>
        <dbReference type="Google" id="ProtNLM"/>
    </source>
</evidence>
<dbReference type="Gene3D" id="3.30.70.120">
    <property type="match status" value="1"/>
</dbReference>
<dbReference type="EMBL" id="PUIA01000038">
    <property type="protein sequence ID" value="PQO30644.1"/>
    <property type="molecule type" value="Genomic_DNA"/>
</dbReference>
<evidence type="ECO:0000313" key="2">
    <source>
        <dbReference type="EMBL" id="PQO30644.1"/>
    </source>
</evidence>